<organism evidence="1 2">
    <name type="scientific">Thermatribacter velox</name>
    <dbReference type="NCBI Taxonomy" id="3039681"/>
    <lineage>
        <taxon>Bacteria</taxon>
        <taxon>Pseudomonadati</taxon>
        <taxon>Atribacterota</taxon>
        <taxon>Atribacteria</taxon>
        <taxon>Atribacterales</taxon>
        <taxon>Thermatribacteraceae</taxon>
        <taxon>Thermatribacter</taxon>
    </lineage>
</organism>
<dbReference type="EMBL" id="CP121689">
    <property type="protein sequence ID" value="WZL75793.1"/>
    <property type="molecule type" value="Genomic_DNA"/>
</dbReference>
<proteinExistence type="predicted"/>
<reference evidence="1 2" key="1">
    <citation type="submission" date="2023-03" db="EMBL/GenBank/DDBJ databases">
        <title>Novel Species.</title>
        <authorList>
            <person name="Ma S."/>
        </authorList>
    </citation>
    <scope>NUCLEOTIDE SEQUENCE [LARGE SCALE GENOMIC DNA]</scope>
    <source>
        <strain evidence="1 2">B11</strain>
    </source>
</reference>
<dbReference type="RefSeq" id="WP_369017943.1">
    <property type="nucleotide sequence ID" value="NZ_CP121689.1"/>
</dbReference>
<evidence type="ECO:0000313" key="2">
    <source>
        <dbReference type="Proteomes" id="UP001461341"/>
    </source>
</evidence>
<keyword evidence="2" id="KW-1185">Reference proteome</keyword>
<accession>A0ABZ2YBX6</accession>
<name>A0ABZ2YBX6_9BACT</name>
<gene>
    <name evidence="1" type="ORF">QBE54_09415</name>
</gene>
<dbReference type="InterPro" id="IPR007607">
    <property type="entry name" value="BacA/B"/>
</dbReference>
<sequence>MNSILERINPQEMLLLGEGSVVRGTLKNEEAALIHGTMDGEVSCGSLLIARGGQVKGRVEARYLELWGEIDANSRVGKAYFLRGSVMRGVVLAKSAGIVPGATLEGSLVFQAVEDERDEAQESG</sequence>
<evidence type="ECO:0000313" key="1">
    <source>
        <dbReference type="EMBL" id="WZL75793.1"/>
    </source>
</evidence>
<dbReference type="Pfam" id="PF04519">
    <property type="entry name" value="Bactofilin"/>
    <property type="match status" value="1"/>
</dbReference>
<protein>
    <submittedName>
        <fullName evidence="1">Polymer-forming cytoskeletal protein</fullName>
    </submittedName>
</protein>
<dbReference type="Proteomes" id="UP001461341">
    <property type="component" value="Chromosome"/>
</dbReference>